<evidence type="ECO:0000256" key="1">
    <source>
        <dbReference type="ARBA" id="ARBA00022574"/>
    </source>
</evidence>
<name>B3QWC1_CHLT3</name>
<dbReference type="PROSITE" id="PS50082">
    <property type="entry name" value="WD_REPEATS_2"/>
    <property type="match status" value="3"/>
</dbReference>
<dbReference type="Proteomes" id="UP000001208">
    <property type="component" value="Chromosome"/>
</dbReference>
<dbReference type="InterPro" id="IPR019775">
    <property type="entry name" value="WD40_repeat_CS"/>
</dbReference>
<keyword evidence="2" id="KW-0677">Repeat</keyword>
<dbReference type="SMART" id="SM00320">
    <property type="entry name" value="WD40"/>
    <property type="match status" value="5"/>
</dbReference>
<keyword evidence="5" id="KW-1133">Transmembrane helix</keyword>
<keyword evidence="5" id="KW-0812">Transmembrane</keyword>
<keyword evidence="1 3" id="KW-0853">WD repeat</keyword>
<dbReference type="eggNOG" id="COG0484">
    <property type="taxonomic scope" value="Bacteria"/>
</dbReference>
<organism evidence="7 8">
    <name type="scientific">Chloroherpeton thalassium (strain ATCC 35110 / GB-78)</name>
    <dbReference type="NCBI Taxonomy" id="517418"/>
    <lineage>
        <taxon>Bacteria</taxon>
        <taxon>Pseudomonadati</taxon>
        <taxon>Chlorobiota</taxon>
        <taxon>Chlorobiia</taxon>
        <taxon>Chlorobiales</taxon>
        <taxon>Chloroherpetonaceae</taxon>
        <taxon>Chloroherpeton</taxon>
    </lineage>
</organism>
<sequence>MEQIKSVHPDKMVGEPETVRQEAARRSQHLNQAKEILLDEEKRELYDMSYRHYMSDAAAMAAQQGFVGGSYNEYMQHSEDILLQREAYLSAQRGRTKIFIILAIIIMGSLSIIWRFFSPSDVVKITGAKEVVSYESPAFSFDAKSPQRALIFSETQNRMLSGGQDGVVHFWPIGNNSETEFASVKLPAAVFSLATVDSVIFAGTSDGSIYKLIHREILDKLSGHTDAVTEICLATESHLLASASLDKTIKIWRPETGAPVRTMMGTAFPIFSMAFAGDKKHLAFTDDRVMKVWNWTDGTFNRMTMQREKLVALAAFGDWVALAGVEQVLKQIQVKKNTIRESLPDPAILTCLAYHPSGDLLVSGGEDGMIRVYGAQSGKKLKVIKAHEARVTRLCFTKDGRYLASTSLDRTVKFWNISPDAF</sequence>
<evidence type="ECO:0000256" key="2">
    <source>
        <dbReference type="ARBA" id="ARBA00022737"/>
    </source>
</evidence>
<dbReference type="SUPFAM" id="SSF50978">
    <property type="entry name" value="WD40 repeat-like"/>
    <property type="match status" value="1"/>
</dbReference>
<feature type="transmembrane region" description="Helical" evidence="5">
    <location>
        <begin position="98"/>
        <end position="117"/>
    </location>
</feature>
<dbReference type="eggNOG" id="COG2319">
    <property type="taxonomic scope" value="Bacteria"/>
</dbReference>
<dbReference type="AlphaFoldDB" id="B3QWC1"/>
<dbReference type="PRINTS" id="PR00320">
    <property type="entry name" value="GPROTEINBRPT"/>
</dbReference>
<evidence type="ECO:0000313" key="7">
    <source>
        <dbReference type="EMBL" id="ACF13234.1"/>
    </source>
</evidence>
<dbReference type="InterPro" id="IPR020472">
    <property type="entry name" value="WD40_PAC1"/>
</dbReference>
<evidence type="ECO:0000256" key="5">
    <source>
        <dbReference type="SAM" id="Phobius"/>
    </source>
</evidence>
<dbReference type="InterPro" id="IPR001623">
    <property type="entry name" value="DnaJ_domain"/>
</dbReference>
<feature type="compositionally biased region" description="Basic and acidic residues" evidence="4">
    <location>
        <begin position="1"/>
        <end position="25"/>
    </location>
</feature>
<dbReference type="PROSITE" id="PS50294">
    <property type="entry name" value="WD_REPEATS_REGION"/>
    <property type="match status" value="2"/>
</dbReference>
<feature type="domain" description="J" evidence="6">
    <location>
        <begin position="1"/>
        <end position="50"/>
    </location>
</feature>
<keyword evidence="8" id="KW-1185">Reference proteome</keyword>
<dbReference type="InterPro" id="IPR015943">
    <property type="entry name" value="WD40/YVTN_repeat-like_dom_sf"/>
</dbReference>
<dbReference type="CDD" id="cd00200">
    <property type="entry name" value="WD40"/>
    <property type="match status" value="1"/>
</dbReference>
<dbReference type="EMBL" id="CP001100">
    <property type="protein sequence ID" value="ACF13234.1"/>
    <property type="molecule type" value="Genomic_DNA"/>
</dbReference>
<evidence type="ECO:0000313" key="8">
    <source>
        <dbReference type="Proteomes" id="UP000001208"/>
    </source>
</evidence>
<dbReference type="SUPFAM" id="SSF46565">
    <property type="entry name" value="Chaperone J-domain"/>
    <property type="match status" value="1"/>
</dbReference>
<dbReference type="InterPro" id="IPR036322">
    <property type="entry name" value="WD40_repeat_dom_sf"/>
</dbReference>
<dbReference type="PROSITE" id="PS50076">
    <property type="entry name" value="DNAJ_2"/>
    <property type="match status" value="1"/>
</dbReference>
<gene>
    <name evidence="7" type="ordered locus">Ctha_0766</name>
</gene>
<dbReference type="InterPro" id="IPR001680">
    <property type="entry name" value="WD40_rpt"/>
</dbReference>
<dbReference type="Gene3D" id="1.10.287.110">
    <property type="entry name" value="DnaJ domain"/>
    <property type="match status" value="1"/>
</dbReference>
<feature type="region of interest" description="Disordered" evidence="4">
    <location>
        <begin position="1"/>
        <end position="27"/>
    </location>
</feature>
<dbReference type="KEGG" id="cts:Ctha_0766"/>
<dbReference type="PROSITE" id="PS00678">
    <property type="entry name" value="WD_REPEATS_1"/>
    <property type="match status" value="1"/>
</dbReference>
<dbReference type="HOGENOM" id="CLU_650024_0_0_10"/>
<feature type="repeat" description="WD" evidence="3">
    <location>
        <begin position="349"/>
        <end position="383"/>
    </location>
</feature>
<keyword evidence="5" id="KW-0472">Membrane</keyword>
<dbReference type="InterPro" id="IPR036869">
    <property type="entry name" value="J_dom_sf"/>
</dbReference>
<dbReference type="PANTHER" id="PTHR19848">
    <property type="entry name" value="WD40 REPEAT PROTEIN"/>
    <property type="match status" value="1"/>
</dbReference>
<dbReference type="Gene3D" id="2.130.10.10">
    <property type="entry name" value="YVTN repeat-like/Quinoprotein amine dehydrogenase"/>
    <property type="match status" value="2"/>
</dbReference>
<dbReference type="PANTHER" id="PTHR19848:SF8">
    <property type="entry name" value="F-BOX AND WD REPEAT DOMAIN CONTAINING 7"/>
    <property type="match status" value="1"/>
</dbReference>
<dbReference type="Pfam" id="PF00400">
    <property type="entry name" value="WD40"/>
    <property type="match status" value="3"/>
</dbReference>
<protein>
    <submittedName>
        <fullName evidence="7">WD-40 repeat protein</fullName>
    </submittedName>
</protein>
<accession>B3QWC1</accession>
<evidence type="ECO:0000256" key="3">
    <source>
        <dbReference type="PROSITE-ProRule" id="PRU00221"/>
    </source>
</evidence>
<proteinExistence type="predicted"/>
<feature type="repeat" description="WD" evidence="3">
    <location>
        <begin position="384"/>
        <end position="422"/>
    </location>
</feature>
<dbReference type="STRING" id="517418.Ctha_0766"/>
<feature type="repeat" description="WD" evidence="3">
    <location>
        <begin position="221"/>
        <end position="262"/>
    </location>
</feature>
<evidence type="ECO:0000256" key="4">
    <source>
        <dbReference type="SAM" id="MobiDB-lite"/>
    </source>
</evidence>
<reference evidence="7 8" key="1">
    <citation type="submission" date="2008-06" db="EMBL/GenBank/DDBJ databases">
        <title>Complete sequence of Chloroherpeton thalassium ATCC 35110.</title>
        <authorList>
            <consortium name="US DOE Joint Genome Institute"/>
            <person name="Lucas S."/>
            <person name="Copeland A."/>
            <person name="Lapidus A."/>
            <person name="Glavina del Rio T."/>
            <person name="Dalin E."/>
            <person name="Tice H."/>
            <person name="Bruce D."/>
            <person name="Goodwin L."/>
            <person name="Pitluck S."/>
            <person name="Schmutz J."/>
            <person name="Larimer F."/>
            <person name="Land M."/>
            <person name="Hauser L."/>
            <person name="Kyrpides N."/>
            <person name="Mikhailova N."/>
            <person name="Liu Z."/>
            <person name="Li T."/>
            <person name="Zhao F."/>
            <person name="Overmann J."/>
            <person name="Bryant D.A."/>
            <person name="Richardson P."/>
        </authorList>
    </citation>
    <scope>NUCLEOTIDE SEQUENCE [LARGE SCALE GENOMIC DNA]</scope>
    <source>
        <strain evidence="8">ATCC 35110 / GB-78</strain>
    </source>
</reference>
<evidence type="ECO:0000259" key="6">
    <source>
        <dbReference type="PROSITE" id="PS50076"/>
    </source>
</evidence>